<dbReference type="PRINTS" id="PR00080">
    <property type="entry name" value="SDRFAMILY"/>
</dbReference>
<gene>
    <name evidence="4" type="ORF">B0J12DRAFT_655018</name>
</gene>
<evidence type="ECO:0000313" key="5">
    <source>
        <dbReference type="Proteomes" id="UP000774617"/>
    </source>
</evidence>
<dbReference type="PROSITE" id="PS00061">
    <property type="entry name" value="ADH_SHORT"/>
    <property type="match status" value="1"/>
</dbReference>
<dbReference type="Gene3D" id="3.40.50.720">
    <property type="entry name" value="NAD(P)-binding Rossmann-like Domain"/>
    <property type="match status" value="1"/>
</dbReference>
<protein>
    <submittedName>
        <fullName evidence="4">3-alpha--hydroxysteroid dehydrogenase</fullName>
    </submittedName>
</protein>
<keyword evidence="3" id="KW-0560">Oxidoreductase</keyword>
<accession>A0ABQ8GGJ7</accession>
<dbReference type="InterPro" id="IPR020904">
    <property type="entry name" value="Sc_DH/Rdtase_CS"/>
</dbReference>
<keyword evidence="5" id="KW-1185">Reference proteome</keyword>
<evidence type="ECO:0000256" key="1">
    <source>
        <dbReference type="ARBA" id="ARBA00006484"/>
    </source>
</evidence>
<organism evidence="4 5">
    <name type="scientific">Macrophomina phaseolina</name>
    <dbReference type="NCBI Taxonomy" id="35725"/>
    <lineage>
        <taxon>Eukaryota</taxon>
        <taxon>Fungi</taxon>
        <taxon>Dikarya</taxon>
        <taxon>Ascomycota</taxon>
        <taxon>Pezizomycotina</taxon>
        <taxon>Dothideomycetes</taxon>
        <taxon>Dothideomycetes incertae sedis</taxon>
        <taxon>Botryosphaeriales</taxon>
        <taxon>Botryosphaeriaceae</taxon>
        <taxon>Macrophomina</taxon>
    </lineage>
</organism>
<dbReference type="PANTHER" id="PTHR24321">
    <property type="entry name" value="DEHYDROGENASES, SHORT CHAIN"/>
    <property type="match status" value="1"/>
</dbReference>
<comment type="caution">
    <text evidence="4">The sequence shown here is derived from an EMBL/GenBank/DDBJ whole genome shotgun (WGS) entry which is preliminary data.</text>
</comment>
<dbReference type="PANTHER" id="PTHR24321:SF8">
    <property type="entry name" value="ESTRADIOL 17-BETA-DEHYDROGENASE 8-RELATED"/>
    <property type="match status" value="1"/>
</dbReference>
<sequence>MAESLRGKNIAVTGAASGMGLAIAKRLAAIGANVSLADVQESALATAVSECESAARAAGHASTKFFSRATDVRDTASVNAWIAETVAAFGGGPLHGAANFAGVVGRELNSTRLDDIDDADWDFVVAVNMTGVMKCMRAQVRAMGEGVGGSIVNASSIMGVVGSGYREAYCASKHGVIGLSRSAARELAGRGIRVNVVCPGHIATPMMTSVGDLSVIEATAEVQATSMKRLAQAEEVVPTVVHLLSNDSSFTTGAVHMVDGGWFV</sequence>
<name>A0ABQ8GGJ7_9PEZI</name>
<evidence type="ECO:0000256" key="3">
    <source>
        <dbReference type="ARBA" id="ARBA00023002"/>
    </source>
</evidence>
<evidence type="ECO:0000256" key="2">
    <source>
        <dbReference type="ARBA" id="ARBA00022857"/>
    </source>
</evidence>
<dbReference type="InterPro" id="IPR036291">
    <property type="entry name" value="NAD(P)-bd_dom_sf"/>
</dbReference>
<dbReference type="InterPro" id="IPR002347">
    <property type="entry name" value="SDR_fam"/>
</dbReference>
<dbReference type="Proteomes" id="UP000774617">
    <property type="component" value="Unassembled WGS sequence"/>
</dbReference>
<reference evidence="4 5" key="1">
    <citation type="journal article" date="2021" name="Nat. Commun.">
        <title>Genetic determinants of endophytism in the Arabidopsis root mycobiome.</title>
        <authorList>
            <person name="Mesny F."/>
            <person name="Miyauchi S."/>
            <person name="Thiergart T."/>
            <person name="Pickel B."/>
            <person name="Atanasova L."/>
            <person name="Karlsson M."/>
            <person name="Huettel B."/>
            <person name="Barry K.W."/>
            <person name="Haridas S."/>
            <person name="Chen C."/>
            <person name="Bauer D."/>
            <person name="Andreopoulos W."/>
            <person name="Pangilinan J."/>
            <person name="LaButti K."/>
            <person name="Riley R."/>
            <person name="Lipzen A."/>
            <person name="Clum A."/>
            <person name="Drula E."/>
            <person name="Henrissat B."/>
            <person name="Kohler A."/>
            <person name="Grigoriev I.V."/>
            <person name="Martin F.M."/>
            <person name="Hacquard S."/>
        </authorList>
    </citation>
    <scope>NUCLEOTIDE SEQUENCE [LARGE SCALE GENOMIC DNA]</scope>
    <source>
        <strain evidence="4 5">MPI-SDFR-AT-0080</strain>
    </source>
</reference>
<dbReference type="EMBL" id="JAGTJR010000008">
    <property type="protein sequence ID" value="KAH7055592.1"/>
    <property type="molecule type" value="Genomic_DNA"/>
</dbReference>
<dbReference type="SUPFAM" id="SSF51735">
    <property type="entry name" value="NAD(P)-binding Rossmann-fold domains"/>
    <property type="match status" value="1"/>
</dbReference>
<proteinExistence type="inferred from homology"/>
<dbReference type="CDD" id="cd05233">
    <property type="entry name" value="SDR_c"/>
    <property type="match status" value="1"/>
</dbReference>
<dbReference type="PRINTS" id="PR00081">
    <property type="entry name" value="GDHRDH"/>
</dbReference>
<keyword evidence="2" id="KW-0521">NADP</keyword>
<comment type="similarity">
    <text evidence="1">Belongs to the short-chain dehydrogenases/reductases (SDR) family.</text>
</comment>
<dbReference type="Pfam" id="PF13561">
    <property type="entry name" value="adh_short_C2"/>
    <property type="match status" value="1"/>
</dbReference>
<evidence type="ECO:0000313" key="4">
    <source>
        <dbReference type="EMBL" id="KAH7055592.1"/>
    </source>
</evidence>